<dbReference type="Proteomes" id="UP000789719">
    <property type="component" value="Unassembled WGS sequence"/>
</dbReference>
<dbReference type="SUPFAM" id="SSF51735">
    <property type="entry name" value="NAD(P)-binding Rossmann-fold domains"/>
    <property type="match status" value="1"/>
</dbReference>
<dbReference type="SMART" id="SM00829">
    <property type="entry name" value="PKS_ER"/>
    <property type="match status" value="1"/>
</dbReference>
<dbReference type="EMBL" id="CAKKNT010000032">
    <property type="protein sequence ID" value="CAH0419308.1"/>
    <property type="molecule type" value="Genomic_DNA"/>
</dbReference>
<dbReference type="PANTHER" id="PTHR44154:SF1">
    <property type="entry name" value="QUINONE OXIDOREDUCTASE"/>
    <property type="match status" value="1"/>
</dbReference>
<name>A0ABN8BR44_9LACO</name>
<dbReference type="InterPro" id="IPR036291">
    <property type="entry name" value="NAD(P)-bd_dom_sf"/>
</dbReference>
<dbReference type="Pfam" id="PF08240">
    <property type="entry name" value="ADH_N"/>
    <property type="match status" value="1"/>
</dbReference>
<keyword evidence="3" id="KW-0560">Oxidoreductase</keyword>
<dbReference type="CDD" id="cd08252">
    <property type="entry name" value="AL_MDR"/>
    <property type="match status" value="1"/>
</dbReference>
<reference evidence="5 6" key="1">
    <citation type="submission" date="2021-11" db="EMBL/GenBank/DDBJ databases">
        <authorList>
            <person name="Depoorter E."/>
        </authorList>
    </citation>
    <scope>NUCLEOTIDE SEQUENCE [LARGE SCALE GENOMIC DNA]</scope>
    <source>
        <strain evidence="5 6">LMG 24286</strain>
    </source>
</reference>
<dbReference type="InterPro" id="IPR013154">
    <property type="entry name" value="ADH-like_N"/>
</dbReference>
<dbReference type="InterPro" id="IPR014182">
    <property type="entry name" value="ADH_Zn_typ-1"/>
</dbReference>
<evidence type="ECO:0000313" key="5">
    <source>
        <dbReference type="EMBL" id="CAH0419308.1"/>
    </source>
</evidence>
<dbReference type="Gene3D" id="3.90.180.10">
    <property type="entry name" value="Medium-chain alcohol dehydrogenases, catalytic domain"/>
    <property type="match status" value="1"/>
</dbReference>
<evidence type="ECO:0000313" key="6">
    <source>
        <dbReference type="Proteomes" id="UP000789719"/>
    </source>
</evidence>
<evidence type="ECO:0000259" key="4">
    <source>
        <dbReference type="SMART" id="SM00829"/>
    </source>
</evidence>
<gene>
    <name evidence="5" type="ORF">WGH24286_01756</name>
</gene>
<dbReference type="InterPro" id="IPR020843">
    <property type="entry name" value="ER"/>
</dbReference>
<dbReference type="Gene3D" id="3.40.50.720">
    <property type="entry name" value="NAD(P)-binding Rossmann-like Domain"/>
    <property type="match status" value="1"/>
</dbReference>
<keyword evidence="2" id="KW-0521">NADP</keyword>
<dbReference type="NCBIfam" id="TIGR02817">
    <property type="entry name" value="adh_fam_1"/>
    <property type="match status" value="1"/>
</dbReference>
<dbReference type="RefSeq" id="WP_230099346.1">
    <property type="nucleotide sequence ID" value="NZ_CAKKNT010000032.1"/>
</dbReference>
<evidence type="ECO:0000256" key="3">
    <source>
        <dbReference type="RuleBase" id="RU364000"/>
    </source>
</evidence>
<dbReference type="InterPro" id="IPR011032">
    <property type="entry name" value="GroES-like_sf"/>
</dbReference>
<dbReference type="InterPro" id="IPR051603">
    <property type="entry name" value="Zinc-ADH_QOR/CCCR"/>
</dbReference>
<organism evidence="5 6">
    <name type="scientific">Periweissella ghanensis</name>
    <dbReference type="NCBI Taxonomy" id="467997"/>
    <lineage>
        <taxon>Bacteria</taxon>
        <taxon>Bacillati</taxon>
        <taxon>Bacillota</taxon>
        <taxon>Bacilli</taxon>
        <taxon>Lactobacillales</taxon>
        <taxon>Lactobacillaceae</taxon>
        <taxon>Periweissella</taxon>
    </lineage>
</organism>
<comment type="caution">
    <text evidence="5">The sequence shown here is derived from an EMBL/GenBank/DDBJ whole genome shotgun (WGS) entry which is preliminary data.</text>
</comment>
<sequence>MNKQNLVIGAYEGLPIEDSRSLEYIELPMSEPVGHDVLVKIKAVSVNPVDTKLRQTLVKTTMPKIFGYDAVGEVVAVGQDVTKFKTGDRVFYAGDATRDGSNATYQIVREEIMALAPTTLSDAQAAAMPLTALTAYELLFEKLHLIPQPDAHDGETIFVINGAGGVGAVLIQLAKWIGMTVIATASRPETQAFVEKMGADYVVNHRGDYVSTVQALGFETVDNAVILNATAMHFTKVAELIAPFGQIGAIAASDELLPMNLLKNKSVSFNWEFMFAKTQYDYQIESQGEYLQQIAELLDTKVIQTTLTKELAGITLANLKLAHQMLEAGQMIGKLVLTEPVQ</sequence>
<evidence type="ECO:0000256" key="1">
    <source>
        <dbReference type="ARBA" id="ARBA00010371"/>
    </source>
</evidence>
<keyword evidence="3" id="KW-0479">Metal-binding</keyword>
<dbReference type="PANTHER" id="PTHR44154">
    <property type="entry name" value="QUINONE OXIDOREDUCTASE"/>
    <property type="match status" value="1"/>
</dbReference>
<accession>A0ABN8BR44</accession>
<dbReference type="InterPro" id="IPR013149">
    <property type="entry name" value="ADH-like_C"/>
</dbReference>
<comment type="similarity">
    <text evidence="1 3">Belongs to the zinc-containing alcohol dehydrogenase family. Quinone oxidoreductase subfamily.</text>
</comment>
<dbReference type="SUPFAM" id="SSF50129">
    <property type="entry name" value="GroES-like"/>
    <property type="match status" value="1"/>
</dbReference>
<feature type="domain" description="Enoyl reductase (ER)" evidence="4">
    <location>
        <begin position="17"/>
        <end position="337"/>
    </location>
</feature>
<evidence type="ECO:0000256" key="2">
    <source>
        <dbReference type="ARBA" id="ARBA00022857"/>
    </source>
</evidence>
<proteinExistence type="inferred from homology"/>
<dbReference type="Pfam" id="PF00107">
    <property type="entry name" value="ADH_zinc_N"/>
    <property type="match status" value="1"/>
</dbReference>
<keyword evidence="3" id="KW-0862">Zinc</keyword>
<keyword evidence="6" id="KW-1185">Reference proteome</keyword>
<protein>
    <recommendedName>
        <fullName evidence="3">Zinc-type alcohol dehydrogenase-like protein</fullName>
    </recommendedName>
</protein>